<evidence type="ECO:0000313" key="2">
    <source>
        <dbReference type="Proteomes" id="UP000281553"/>
    </source>
</evidence>
<organism evidence="1 2">
    <name type="scientific">Dibothriocephalus latus</name>
    <name type="common">Fish tapeworm</name>
    <name type="synonym">Diphyllobothrium latum</name>
    <dbReference type="NCBI Taxonomy" id="60516"/>
    <lineage>
        <taxon>Eukaryota</taxon>
        <taxon>Metazoa</taxon>
        <taxon>Spiralia</taxon>
        <taxon>Lophotrochozoa</taxon>
        <taxon>Platyhelminthes</taxon>
        <taxon>Cestoda</taxon>
        <taxon>Eucestoda</taxon>
        <taxon>Diphyllobothriidea</taxon>
        <taxon>Diphyllobothriidae</taxon>
        <taxon>Dibothriocephalus</taxon>
    </lineage>
</organism>
<evidence type="ECO:0000313" key="1">
    <source>
        <dbReference type="EMBL" id="VDN08881.1"/>
    </source>
</evidence>
<dbReference type="EMBL" id="UYRU01045974">
    <property type="protein sequence ID" value="VDN08881.1"/>
    <property type="molecule type" value="Genomic_DNA"/>
</dbReference>
<reference evidence="1 2" key="1">
    <citation type="submission" date="2018-11" db="EMBL/GenBank/DDBJ databases">
        <authorList>
            <consortium name="Pathogen Informatics"/>
        </authorList>
    </citation>
    <scope>NUCLEOTIDE SEQUENCE [LARGE SCALE GENOMIC DNA]</scope>
</reference>
<accession>A0A3P7LRM2</accession>
<protein>
    <submittedName>
        <fullName evidence="1">Uncharacterized protein</fullName>
    </submittedName>
</protein>
<keyword evidence="2" id="KW-1185">Reference proteome</keyword>
<dbReference type="AlphaFoldDB" id="A0A3P7LRM2"/>
<gene>
    <name evidence="1" type="ORF">DILT_LOCUS4712</name>
</gene>
<name>A0A3P7LRM2_DIBLA</name>
<proteinExistence type="predicted"/>
<dbReference type="Proteomes" id="UP000281553">
    <property type="component" value="Unassembled WGS sequence"/>
</dbReference>
<sequence>MHTYAKPSEFMEISCMHPKRRRGTVHSVNQCGRNCTGGSLAPFWRHVAQAEQLSGIDRDRRFWNVMDIDGVENIPD</sequence>